<dbReference type="SUPFAM" id="SSF53474">
    <property type="entry name" value="alpha/beta-Hydrolases"/>
    <property type="match status" value="1"/>
</dbReference>
<comment type="similarity">
    <text evidence="2 10">Belongs to the GPI inositol-deacylase family.</text>
</comment>
<dbReference type="GO" id="GO:0050185">
    <property type="term" value="F:phosphatidylinositol deacylase activity"/>
    <property type="evidence" value="ECO:0007669"/>
    <property type="project" value="TreeGrafter"/>
</dbReference>
<feature type="compositionally biased region" description="Basic and acidic residues" evidence="11">
    <location>
        <begin position="1012"/>
        <end position="1045"/>
    </location>
</feature>
<feature type="transmembrane region" description="Helical" evidence="10">
    <location>
        <begin position="625"/>
        <end position="645"/>
    </location>
</feature>
<proteinExistence type="inferred from homology"/>
<feature type="compositionally biased region" description="Low complexity" evidence="11">
    <location>
        <begin position="1000"/>
        <end position="1010"/>
    </location>
</feature>
<reference evidence="13" key="1">
    <citation type="submission" date="2025-08" db="UniProtKB">
        <authorList>
            <consortium name="RefSeq"/>
        </authorList>
    </citation>
    <scope>IDENTIFICATION</scope>
</reference>
<gene>
    <name evidence="13" type="primary">LOC106118936</name>
</gene>
<dbReference type="GO" id="GO:0006505">
    <property type="term" value="P:GPI anchor metabolic process"/>
    <property type="evidence" value="ECO:0007669"/>
    <property type="project" value="TreeGrafter"/>
</dbReference>
<accession>A0AAJ6ZBV5</accession>
<dbReference type="CTD" id="80055"/>
<feature type="transmembrane region" description="Helical" evidence="10">
    <location>
        <begin position="965"/>
        <end position="985"/>
    </location>
</feature>
<feature type="compositionally biased region" description="Basic and acidic residues" evidence="11">
    <location>
        <begin position="838"/>
        <end position="849"/>
    </location>
</feature>
<keyword evidence="7 10" id="KW-0653">Protein transport</keyword>
<evidence type="ECO:0000259" key="12">
    <source>
        <dbReference type="Pfam" id="PF07819"/>
    </source>
</evidence>
<evidence type="ECO:0000256" key="6">
    <source>
        <dbReference type="ARBA" id="ARBA00022824"/>
    </source>
</evidence>
<keyword evidence="6 10" id="KW-0256">Endoplasmic reticulum</keyword>
<dbReference type="InterPro" id="IPR012908">
    <property type="entry name" value="PGAP1-ab_dom-like"/>
</dbReference>
<feature type="transmembrane region" description="Helical" evidence="10">
    <location>
        <begin position="913"/>
        <end position="931"/>
    </location>
</feature>
<feature type="transmembrane region" description="Helical" evidence="10">
    <location>
        <begin position="763"/>
        <end position="791"/>
    </location>
</feature>
<dbReference type="GO" id="GO:0005789">
    <property type="term" value="C:endoplasmic reticulum membrane"/>
    <property type="evidence" value="ECO:0007669"/>
    <property type="project" value="UniProtKB-SubCell"/>
</dbReference>
<dbReference type="InterPro" id="IPR029058">
    <property type="entry name" value="AB_hydrolase_fold"/>
</dbReference>
<dbReference type="GO" id="GO:0015031">
    <property type="term" value="P:protein transport"/>
    <property type="evidence" value="ECO:0007669"/>
    <property type="project" value="UniProtKB-KW"/>
</dbReference>
<feature type="transmembrane region" description="Helical" evidence="10">
    <location>
        <begin position="665"/>
        <end position="685"/>
    </location>
</feature>
<evidence type="ECO:0000256" key="9">
    <source>
        <dbReference type="ARBA" id="ARBA00023136"/>
    </source>
</evidence>
<dbReference type="PANTHER" id="PTHR15495:SF7">
    <property type="entry name" value="GPI INOSITOL-DEACYLASE"/>
    <property type="match status" value="1"/>
</dbReference>
<keyword evidence="4 10" id="KW-0812">Transmembrane</keyword>
<feature type="transmembrane region" description="Helical" evidence="10">
    <location>
        <begin position="705"/>
        <end position="730"/>
    </location>
</feature>
<keyword evidence="3 10" id="KW-0813">Transport</keyword>
<evidence type="ECO:0000256" key="2">
    <source>
        <dbReference type="ARBA" id="ARBA00006931"/>
    </source>
</evidence>
<evidence type="ECO:0000313" key="13">
    <source>
        <dbReference type="RefSeq" id="XP_013169158.1"/>
    </source>
</evidence>
<dbReference type="EC" id="3.1.-.-" evidence="10"/>
<dbReference type="GO" id="GO:0006888">
    <property type="term" value="P:endoplasmic reticulum to Golgi vesicle-mediated transport"/>
    <property type="evidence" value="ECO:0007669"/>
    <property type="project" value="TreeGrafter"/>
</dbReference>
<sequence length="1073" mass="122346">MYKIFQIRHIFETALLISLATLTVYFFGIINLHFSDKNNYCSMTYMFEYPQFVRISLDDEIATTKYPQYGLYAYSEGRFTEKTRKMWFDGIPVLFLPGNSGSHMQARSLASVALRKAISKGYEYHFDFFTISYNEELSAFCGSVLEGQSEFAAMSVAKILSLYKYNKYTKSIPTSVIIIGHSMGGVIAKSLLSYPTTVQSTNVIIALASPLSEPVLNIDLPFNDFYKKLDCEWMSCSYGNNEKVQKAKLIISFGSGPRDLLVRPTYTAVRERNLNSLNALTTSVPGVWVSPDHVSMVWCKQLVMAINRYLFDIVDTNTMQITENSQLLMAKASQYFEANRSMTLDQNKVRSEVILPADAFWYEDNRRIYQINRPDIDKLTFLMIRLVQFPQNSFVAIEAVNVNDKDWIFGCNARFTHNTYRHCKEAISLAELSRWSGSANVSERRKVATVDLHDLMQNHPNWSHVVVRVSPTKKPVTLNVDINDYNSRIIDVKPPLLGSTTIIQETEPNAVYYELEIHDLVIVHQAYLLYVEPTPTCSNKHYHVSAELHVPWAKNYEYYHYFTYLKRSPMKLRLFKSSPNYPSEASTETVKVTLLLDPKCTYTISLSSSWYLRLGEVVRNYSVVLFPYVVVILLMATRSNIINLYTDGTCMSVHQALLCKYAEALYAIIFFGMISMVFTQIPSYLNDVVTFNNQELAYYGRSLLLVITSYYTAMGIFFIAHGVILAIIVFSSQIAYRFFALIVWHGGGNIGEDVASGLRKLPLVVTITMGFATHTCGAAALTLGAAFYAFLISKMYQDYLEDYVYKLLAIIGSRICKLFSSKGSNEKTKLLSVDNENDNDKETKEESKVCKSGKNTKPDDYDDDDIIINEEMSKLNFHMMMFLLWLIITIINIPILLTWARNFKYCVTMKDDSSYIPACVMTVCSGVIWQLDLPKRKAEHYDTLANTFIPINLVVFLLGPFTLSVVNYGVILVFIVITLHQLIYINDVENDDNGNDDSDTSQQSSTSTLNDDNEKSSDETEEKNEKANENETDKKESDNSNKDIQDECNVCDENKIFKVLKNLKDKFSFSNDV</sequence>
<comment type="function">
    <text evidence="10">Involved in inositol deacylation of GPI-anchored proteins which plays important roles in the quality control and ER-associated degradation of GPI-anchored proteins.</text>
</comment>
<keyword evidence="9 10" id="KW-0472">Membrane</keyword>
<evidence type="ECO:0000256" key="7">
    <source>
        <dbReference type="ARBA" id="ARBA00022927"/>
    </source>
</evidence>
<dbReference type="AlphaFoldDB" id="A0AAJ6ZBV5"/>
<dbReference type="InterPro" id="IPR039529">
    <property type="entry name" value="PGAP1/BST1"/>
</dbReference>
<protein>
    <recommendedName>
        <fullName evidence="10">GPI inositol-deacylase</fullName>
        <ecNumber evidence="10">3.1.-.-</ecNumber>
    </recommendedName>
</protein>
<keyword evidence="5 10" id="KW-0378">Hydrolase</keyword>
<evidence type="ECO:0000256" key="8">
    <source>
        <dbReference type="ARBA" id="ARBA00022989"/>
    </source>
</evidence>
<evidence type="ECO:0000256" key="4">
    <source>
        <dbReference type="ARBA" id="ARBA00022692"/>
    </source>
</evidence>
<comment type="subcellular location">
    <subcellularLocation>
        <location evidence="1">Endoplasmic reticulum membrane</location>
        <topology evidence="1">Multi-pass membrane protein</topology>
    </subcellularLocation>
</comment>
<evidence type="ECO:0000256" key="1">
    <source>
        <dbReference type="ARBA" id="ARBA00004477"/>
    </source>
</evidence>
<dbReference type="Pfam" id="PF07819">
    <property type="entry name" value="PGAP1"/>
    <property type="match status" value="1"/>
</dbReference>
<dbReference type="RefSeq" id="XP_013169158.1">
    <property type="nucleotide sequence ID" value="XM_013313704.1"/>
</dbReference>
<name>A0AAJ6ZBV5_PAPXU</name>
<evidence type="ECO:0000256" key="3">
    <source>
        <dbReference type="ARBA" id="ARBA00022448"/>
    </source>
</evidence>
<dbReference type="GeneID" id="106118936"/>
<keyword evidence="8 10" id="KW-1133">Transmembrane helix</keyword>
<dbReference type="PANTHER" id="PTHR15495">
    <property type="entry name" value="NEGATIVE REGULATOR OF VESICLE FORMATION-RELATED"/>
    <property type="match status" value="1"/>
</dbReference>
<feature type="transmembrane region" description="Helical" evidence="10">
    <location>
        <begin position="12"/>
        <end position="34"/>
    </location>
</feature>
<dbReference type="KEGG" id="pxu:106118936"/>
<evidence type="ECO:0000256" key="5">
    <source>
        <dbReference type="ARBA" id="ARBA00022801"/>
    </source>
</evidence>
<feature type="region of interest" description="Disordered" evidence="11">
    <location>
        <begin position="830"/>
        <end position="856"/>
    </location>
</feature>
<feature type="domain" description="GPI inositol-deacylase PGAP1-like alpha/beta" evidence="12">
    <location>
        <begin position="88"/>
        <end position="312"/>
    </location>
</feature>
<dbReference type="Gene3D" id="3.40.50.1820">
    <property type="entry name" value="alpha/beta hydrolase"/>
    <property type="match status" value="1"/>
</dbReference>
<evidence type="ECO:0000256" key="10">
    <source>
        <dbReference type="RuleBase" id="RU365011"/>
    </source>
</evidence>
<evidence type="ECO:0000256" key="11">
    <source>
        <dbReference type="SAM" id="MobiDB-lite"/>
    </source>
</evidence>
<organism evidence="13">
    <name type="scientific">Papilio xuthus</name>
    <name type="common">Asian swallowtail butterfly</name>
    <dbReference type="NCBI Taxonomy" id="66420"/>
    <lineage>
        <taxon>Eukaryota</taxon>
        <taxon>Metazoa</taxon>
        <taxon>Ecdysozoa</taxon>
        <taxon>Arthropoda</taxon>
        <taxon>Hexapoda</taxon>
        <taxon>Insecta</taxon>
        <taxon>Pterygota</taxon>
        <taxon>Neoptera</taxon>
        <taxon>Endopterygota</taxon>
        <taxon>Lepidoptera</taxon>
        <taxon>Glossata</taxon>
        <taxon>Ditrysia</taxon>
        <taxon>Papilionoidea</taxon>
        <taxon>Papilionidae</taxon>
        <taxon>Papilioninae</taxon>
        <taxon>Papilio</taxon>
    </lineage>
</organism>
<dbReference type="Pfam" id="PF24660">
    <property type="entry name" value="PGAP1_3rd"/>
    <property type="match status" value="1"/>
</dbReference>
<feature type="transmembrane region" description="Helical" evidence="10">
    <location>
        <begin position="882"/>
        <end position="901"/>
    </location>
</feature>
<feature type="region of interest" description="Disordered" evidence="11">
    <location>
        <begin position="993"/>
        <end position="1045"/>
    </location>
</feature>
<dbReference type="Proteomes" id="UP000694872">
    <property type="component" value="Unplaced"/>
</dbReference>